<dbReference type="PROSITE" id="PS50931">
    <property type="entry name" value="HTH_LYSR"/>
    <property type="match status" value="1"/>
</dbReference>
<dbReference type="GO" id="GO:0006351">
    <property type="term" value="P:DNA-templated transcription"/>
    <property type="evidence" value="ECO:0007669"/>
    <property type="project" value="TreeGrafter"/>
</dbReference>
<dbReference type="InterPro" id="IPR036390">
    <property type="entry name" value="WH_DNA-bd_sf"/>
</dbReference>
<dbReference type="Gene3D" id="3.40.190.290">
    <property type="match status" value="1"/>
</dbReference>
<dbReference type="SUPFAM" id="SSF53850">
    <property type="entry name" value="Periplasmic binding protein-like II"/>
    <property type="match status" value="1"/>
</dbReference>
<dbReference type="Proteomes" id="UP000541426">
    <property type="component" value="Unassembled WGS sequence"/>
</dbReference>
<comment type="caution">
    <text evidence="6">The sequence shown here is derived from an EMBL/GenBank/DDBJ whole genome shotgun (WGS) entry which is preliminary data.</text>
</comment>
<dbReference type="InterPro" id="IPR058163">
    <property type="entry name" value="LysR-type_TF_proteobact-type"/>
</dbReference>
<dbReference type="InterPro" id="IPR005119">
    <property type="entry name" value="LysR_subst-bd"/>
</dbReference>
<dbReference type="EMBL" id="JACIEJ010000019">
    <property type="protein sequence ID" value="MBB3988316.1"/>
    <property type="molecule type" value="Genomic_DNA"/>
</dbReference>
<evidence type="ECO:0000256" key="2">
    <source>
        <dbReference type="ARBA" id="ARBA00023015"/>
    </source>
</evidence>
<evidence type="ECO:0000256" key="4">
    <source>
        <dbReference type="ARBA" id="ARBA00023163"/>
    </source>
</evidence>
<gene>
    <name evidence="6" type="ORF">GGQ68_004673</name>
</gene>
<dbReference type="Pfam" id="PF00126">
    <property type="entry name" value="HTH_1"/>
    <property type="match status" value="1"/>
</dbReference>
<dbReference type="SUPFAM" id="SSF46785">
    <property type="entry name" value="Winged helix' DNA-binding domain"/>
    <property type="match status" value="1"/>
</dbReference>
<proteinExistence type="inferred from homology"/>
<keyword evidence="2" id="KW-0805">Transcription regulation</keyword>
<dbReference type="InterPro" id="IPR036388">
    <property type="entry name" value="WH-like_DNA-bd_sf"/>
</dbReference>
<feature type="domain" description="HTH lysR-type" evidence="5">
    <location>
        <begin position="2"/>
        <end position="59"/>
    </location>
</feature>
<accession>A0A7W6DV21</accession>
<keyword evidence="7" id="KW-1185">Reference proteome</keyword>
<dbReference type="GO" id="GO:0003700">
    <property type="term" value="F:DNA-binding transcription factor activity"/>
    <property type="evidence" value="ECO:0007669"/>
    <property type="project" value="InterPro"/>
</dbReference>
<keyword evidence="3 6" id="KW-0238">DNA-binding</keyword>
<dbReference type="InterPro" id="IPR000847">
    <property type="entry name" value="LysR_HTH_N"/>
</dbReference>
<name>A0A7W6DV21_9RHOB</name>
<protein>
    <submittedName>
        <fullName evidence="6">DNA-binding transcriptional LysR family regulator</fullName>
    </submittedName>
</protein>
<dbReference type="AlphaFoldDB" id="A0A7W6DV21"/>
<evidence type="ECO:0000256" key="3">
    <source>
        <dbReference type="ARBA" id="ARBA00023125"/>
    </source>
</evidence>
<organism evidence="6 7">
    <name type="scientific">Sagittula marina</name>
    <dbReference type="NCBI Taxonomy" id="943940"/>
    <lineage>
        <taxon>Bacteria</taxon>
        <taxon>Pseudomonadati</taxon>
        <taxon>Pseudomonadota</taxon>
        <taxon>Alphaproteobacteria</taxon>
        <taxon>Rhodobacterales</taxon>
        <taxon>Roseobacteraceae</taxon>
        <taxon>Sagittula</taxon>
    </lineage>
</organism>
<evidence type="ECO:0000256" key="1">
    <source>
        <dbReference type="ARBA" id="ARBA00009437"/>
    </source>
</evidence>
<dbReference type="PANTHER" id="PTHR30537:SF5">
    <property type="entry name" value="HTH-TYPE TRANSCRIPTIONAL ACTIVATOR TTDR-RELATED"/>
    <property type="match status" value="1"/>
</dbReference>
<reference evidence="6 7" key="1">
    <citation type="submission" date="2020-08" db="EMBL/GenBank/DDBJ databases">
        <title>Genomic Encyclopedia of Type Strains, Phase IV (KMG-IV): sequencing the most valuable type-strain genomes for metagenomic binning, comparative biology and taxonomic classification.</title>
        <authorList>
            <person name="Goeker M."/>
        </authorList>
    </citation>
    <scope>NUCLEOTIDE SEQUENCE [LARGE SCALE GENOMIC DNA]</scope>
    <source>
        <strain evidence="6 7">DSM 102235</strain>
    </source>
</reference>
<comment type="similarity">
    <text evidence="1">Belongs to the LysR transcriptional regulatory family.</text>
</comment>
<dbReference type="RefSeq" id="WP_183970059.1">
    <property type="nucleotide sequence ID" value="NZ_BAABBZ010000053.1"/>
</dbReference>
<evidence type="ECO:0000313" key="7">
    <source>
        <dbReference type="Proteomes" id="UP000541426"/>
    </source>
</evidence>
<evidence type="ECO:0000259" key="5">
    <source>
        <dbReference type="PROSITE" id="PS50931"/>
    </source>
</evidence>
<dbReference type="Gene3D" id="1.10.10.10">
    <property type="entry name" value="Winged helix-like DNA-binding domain superfamily/Winged helix DNA-binding domain"/>
    <property type="match status" value="1"/>
</dbReference>
<sequence>MLDVSDLRFVTALSTAPSLAAAARTLGVTPPAVSQRLALLEDRLHLRLIERGRGQLRLTAEGAYLVDRAKGVLDDIESLAEDMSARAGRIDGPLHVIAPFGFGRLRVAPVLTRFGEENPELRPMLSLREDPVGAMNDGLWDVLVHVGRLPNLRITQRKLAPNRRLLVASADYAGRVGLPQKPQDMAAHRVGVVRENQADASLWPLTGPDGIEMNLRVQPVYSCNDGEVLRAWALDGFGIVERSEWSISADLRAGRLVRVLPDWSLPDADIVALLNPRAVRSLRIDKFVERLTAEISAMPMA</sequence>
<dbReference type="PANTHER" id="PTHR30537">
    <property type="entry name" value="HTH-TYPE TRANSCRIPTIONAL REGULATOR"/>
    <property type="match status" value="1"/>
</dbReference>
<evidence type="ECO:0000313" key="6">
    <source>
        <dbReference type="EMBL" id="MBB3988316.1"/>
    </source>
</evidence>
<dbReference type="Pfam" id="PF03466">
    <property type="entry name" value="LysR_substrate"/>
    <property type="match status" value="1"/>
</dbReference>
<keyword evidence="4" id="KW-0804">Transcription</keyword>
<dbReference type="GO" id="GO:0043565">
    <property type="term" value="F:sequence-specific DNA binding"/>
    <property type="evidence" value="ECO:0007669"/>
    <property type="project" value="TreeGrafter"/>
</dbReference>